<dbReference type="GO" id="GO:0003700">
    <property type="term" value="F:DNA-binding transcription factor activity"/>
    <property type="evidence" value="ECO:0007669"/>
    <property type="project" value="InterPro"/>
</dbReference>
<dbReference type="Pfam" id="PF01547">
    <property type="entry name" value="SBP_bac_1"/>
    <property type="match status" value="1"/>
</dbReference>
<dbReference type="SUPFAM" id="SSF53850">
    <property type="entry name" value="Periplasmic binding protein-like II"/>
    <property type="match status" value="1"/>
</dbReference>
<evidence type="ECO:0000256" key="5">
    <source>
        <dbReference type="ARBA" id="ARBA00023125"/>
    </source>
</evidence>
<protein>
    <submittedName>
        <fullName evidence="8">N-Acetyl-D-glucosamine ABC transport system, sugar-binding protein</fullName>
    </submittedName>
</protein>
<keyword evidence="3" id="KW-0732">Signal</keyword>
<name>A0A2R6Y3R9_9BACL</name>
<dbReference type="InterPro" id="IPR000524">
    <property type="entry name" value="Tscrpt_reg_HTH_GntR"/>
</dbReference>
<feature type="domain" description="HTH gntR-type" evidence="7">
    <location>
        <begin position="11"/>
        <end position="79"/>
    </location>
</feature>
<keyword evidence="6" id="KW-0804">Transcription</keyword>
<dbReference type="PANTHER" id="PTHR30061">
    <property type="entry name" value="MALTOSE-BINDING PERIPLASMIC PROTEIN"/>
    <property type="match status" value="1"/>
</dbReference>
<evidence type="ECO:0000313" key="8">
    <source>
        <dbReference type="EMBL" id="PTQ57330.1"/>
    </source>
</evidence>
<keyword evidence="5" id="KW-0238">DNA-binding</keyword>
<dbReference type="SUPFAM" id="SSF46785">
    <property type="entry name" value="Winged helix' DNA-binding domain"/>
    <property type="match status" value="1"/>
</dbReference>
<proteinExistence type="inferred from homology"/>
<accession>A0A2R6Y3R9</accession>
<evidence type="ECO:0000256" key="1">
    <source>
        <dbReference type="ARBA" id="ARBA00008520"/>
    </source>
</evidence>
<dbReference type="GO" id="GO:1901982">
    <property type="term" value="F:maltose binding"/>
    <property type="evidence" value="ECO:0007669"/>
    <property type="project" value="TreeGrafter"/>
</dbReference>
<gene>
    <name evidence="8" type="ORF">BSOLF_1646</name>
</gene>
<keyword evidence="2" id="KW-0813">Transport</keyword>
<keyword evidence="4" id="KW-0805">Transcription regulation</keyword>
<evidence type="ECO:0000313" key="9">
    <source>
        <dbReference type="Proteomes" id="UP000244338"/>
    </source>
</evidence>
<reference evidence="9" key="1">
    <citation type="journal article" date="2018" name="Sci. Rep.">
        <title>Lignite coal burning seam in the remote Altai Mountains harbors a hydrogen-driven thermophilic microbial community.</title>
        <authorList>
            <person name="Kadnikov V.V."/>
            <person name="Mardanov A.V."/>
            <person name="Ivasenko D.A."/>
            <person name="Antsiferov D.V."/>
            <person name="Beletsky A.V."/>
            <person name="Karnachuk O.V."/>
            <person name="Ravin N.V."/>
        </authorList>
    </citation>
    <scope>NUCLEOTIDE SEQUENCE [LARGE SCALE GENOMIC DNA]</scope>
</reference>
<dbReference type="Gene3D" id="3.40.190.10">
    <property type="entry name" value="Periplasmic binding protein-like II"/>
    <property type="match status" value="1"/>
</dbReference>
<dbReference type="SMART" id="SM00345">
    <property type="entry name" value="HTH_GNTR"/>
    <property type="match status" value="1"/>
</dbReference>
<dbReference type="InterPro" id="IPR036388">
    <property type="entry name" value="WH-like_DNA-bd_sf"/>
</dbReference>
<evidence type="ECO:0000256" key="6">
    <source>
        <dbReference type="ARBA" id="ARBA00023163"/>
    </source>
</evidence>
<dbReference type="GO" id="GO:0015768">
    <property type="term" value="P:maltose transport"/>
    <property type="evidence" value="ECO:0007669"/>
    <property type="project" value="TreeGrafter"/>
</dbReference>
<dbReference type="InterPro" id="IPR006059">
    <property type="entry name" value="SBP"/>
</dbReference>
<comment type="caution">
    <text evidence="8">The sequence shown here is derived from an EMBL/GenBank/DDBJ whole genome shotgun (WGS) entry which is preliminary data.</text>
</comment>
<evidence type="ECO:0000256" key="3">
    <source>
        <dbReference type="ARBA" id="ARBA00022729"/>
    </source>
</evidence>
<dbReference type="GO" id="GO:0042956">
    <property type="term" value="P:maltodextrin transmembrane transport"/>
    <property type="evidence" value="ECO:0007669"/>
    <property type="project" value="TreeGrafter"/>
</dbReference>
<dbReference type="GO" id="GO:0055052">
    <property type="term" value="C:ATP-binding cassette (ABC) transporter complex, substrate-binding subunit-containing"/>
    <property type="evidence" value="ECO:0007669"/>
    <property type="project" value="TreeGrafter"/>
</dbReference>
<dbReference type="Gene3D" id="1.10.10.10">
    <property type="entry name" value="Winged helix-like DNA-binding domain superfamily/Winged helix DNA-binding domain"/>
    <property type="match status" value="1"/>
</dbReference>
<dbReference type="GO" id="GO:0003677">
    <property type="term" value="F:DNA binding"/>
    <property type="evidence" value="ECO:0007669"/>
    <property type="project" value="UniProtKB-KW"/>
</dbReference>
<dbReference type="CDD" id="cd07377">
    <property type="entry name" value="WHTH_GntR"/>
    <property type="match status" value="1"/>
</dbReference>
<dbReference type="PRINTS" id="PR00035">
    <property type="entry name" value="HTHGNTR"/>
</dbReference>
<evidence type="ECO:0000259" key="7">
    <source>
        <dbReference type="PROSITE" id="PS50949"/>
    </source>
</evidence>
<comment type="similarity">
    <text evidence="1">Belongs to the bacterial solute-binding protein 1 family.</text>
</comment>
<dbReference type="AlphaFoldDB" id="A0A2R6Y3R9"/>
<organism evidence="8 9">
    <name type="scientific">Candidatus Carbonibacillus altaicus</name>
    <dbReference type="NCBI Taxonomy" id="2163959"/>
    <lineage>
        <taxon>Bacteria</taxon>
        <taxon>Bacillati</taxon>
        <taxon>Bacillota</taxon>
        <taxon>Bacilli</taxon>
        <taxon>Bacillales</taxon>
        <taxon>Candidatus Carbonibacillus</taxon>
    </lineage>
</organism>
<dbReference type="PROSITE" id="PS50949">
    <property type="entry name" value="HTH_GNTR"/>
    <property type="match status" value="1"/>
</dbReference>
<sequence length="458" mass="53092">MKKKPNRATFHARLNAMINTLRLDIIGGKWKIGEYLPSESALAEQYHLSKNSVRKGLESLVQEGLIVKQPRKGNMVVNLSDEKTIIKFGYYSSLVYEAQIIQLLEEFHRLYPHVLVQPIPLNPEHYYQYAKNLIDTGVIDVFTINYGHFREFVEQNAEHVFEPLHVSADVYSFASDPFIIDDALYVQPFILSPVVLCYNVKHFRELDLPEPDSSWTWNKLVHVALELAKRDPQRYGFYFHPLSVNRWPIFLLQSGDQLGTTDNSSTICDSPLMEGLELCRTLIQRNEIFPTYLSDNEVDAEALFLEEKVSMIMTTYFNLNHLQAAQFPFDLSALPYYKKPATLLLIIGLAINQHSKHKAAAQLLVDFLLSRQAQMKIRRETYSIPSLKSVAESTEDEVPGMYRPSRFSLYREIIPTFRLHSDLNIKYQSLTLMNQELKLYWSQIEDNKEFCKRIKGLL</sequence>
<evidence type="ECO:0000256" key="4">
    <source>
        <dbReference type="ARBA" id="ARBA00023015"/>
    </source>
</evidence>
<dbReference type="InterPro" id="IPR036390">
    <property type="entry name" value="WH_DNA-bd_sf"/>
</dbReference>
<evidence type="ECO:0000256" key="2">
    <source>
        <dbReference type="ARBA" id="ARBA00022448"/>
    </source>
</evidence>
<dbReference type="PANTHER" id="PTHR30061:SF50">
    <property type="entry name" value="MALTOSE_MALTODEXTRIN-BINDING PERIPLASMIC PROTEIN"/>
    <property type="match status" value="1"/>
</dbReference>
<dbReference type="EMBL" id="PEBX01000008">
    <property type="protein sequence ID" value="PTQ57330.1"/>
    <property type="molecule type" value="Genomic_DNA"/>
</dbReference>
<dbReference type="Proteomes" id="UP000244338">
    <property type="component" value="Unassembled WGS sequence"/>
</dbReference>
<dbReference type="Pfam" id="PF00392">
    <property type="entry name" value="GntR"/>
    <property type="match status" value="1"/>
</dbReference>